<name>A0AAW0NRL3_9GOBI</name>
<feature type="compositionally biased region" description="Polar residues" evidence="1">
    <location>
        <begin position="90"/>
        <end position="117"/>
    </location>
</feature>
<feature type="region of interest" description="Disordered" evidence="1">
    <location>
        <begin position="167"/>
        <end position="206"/>
    </location>
</feature>
<evidence type="ECO:0008006" key="4">
    <source>
        <dbReference type="Google" id="ProtNLM"/>
    </source>
</evidence>
<feature type="region of interest" description="Disordered" evidence="1">
    <location>
        <begin position="37"/>
        <end position="136"/>
    </location>
</feature>
<sequence length="206" mass="22150">MNLRPTTETTDVLKLETEIHNEYFQAPPLGQTLQAKKFKTSPDKDSLASGVHVSPKMSPQMSPIKTCFGDSSAPDSETIRDKAAEISNEKIGSNSPVRQVLNALQSASRGSLSLSRQSPDTADSDDSPSALEMEDIPAGITCVTSDDTRGRPLTVLAAPPFRLAHREKAASEELDHHLDTAGNTSPEGTDLGLSEEELEMETCSLK</sequence>
<feature type="compositionally biased region" description="Basic and acidic residues" evidence="1">
    <location>
        <begin position="167"/>
        <end position="179"/>
    </location>
</feature>
<evidence type="ECO:0000256" key="1">
    <source>
        <dbReference type="SAM" id="MobiDB-lite"/>
    </source>
</evidence>
<dbReference type="EMBL" id="JBBPFD010000014">
    <property type="protein sequence ID" value="KAK7898654.1"/>
    <property type="molecule type" value="Genomic_DNA"/>
</dbReference>
<dbReference type="Proteomes" id="UP001460270">
    <property type="component" value="Unassembled WGS sequence"/>
</dbReference>
<keyword evidence="3" id="KW-1185">Reference proteome</keyword>
<reference evidence="3" key="1">
    <citation type="submission" date="2024-04" db="EMBL/GenBank/DDBJ databases">
        <title>Salinicola lusitanus LLJ914,a marine bacterium isolated from the Okinawa Trough.</title>
        <authorList>
            <person name="Li J."/>
        </authorList>
    </citation>
    <scope>NUCLEOTIDE SEQUENCE [LARGE SCALE GENOMIC DNA]</scope>
</reference>
<proteinExistence type="predicted"/>
<evidence type="ECO:0000313" key="3">
    <source>
        <dbReference type="Proteomes" id="UP001460270"/>
    </source>
</evidence>
<accession>A0AAW0NRL3</accession>
<dbReference type="AlphaFoldDB" id="A0AAW0NRL3"/>
<evidence type="ECO:0000313" key="2">
    <source>
        <dbReference type="EMBL" id="KAK7898654.1"/>
    </source>
</evidence>
<feature type="compositionally biased region" description="Basic and acidic residues" evidence="1">
    <location>
        <begin position="77"/>
        <end position="88"/>
    </location>
</feature>
<organism evidence="2 3">
    <name type="scientific">Mugilogobius chulae</name>
    <name type="common">yellowstripe goby</name>
    <dbReference type="NCBI Taxonomy" id="88201"/>
    <lineage>
        <taxon>Eukaryota</taxon>
        <taxon>Metazoa</taxon>
        <taxon>Chordata</taxon>
        <taxon>Craniata</taxon>
        <taxon>Vertebrata</taxon>
        <taxon>Euteleostomi</taxon>
        <taxon>Actinopterygii</taxon>
        <taxon>Neopterygii</taxon>
        <taxon>Teleostei</taxon>
        <taxon>Neoteleostei</taxon>
        <taxon>Acanthomorphata</taxon>
        <taxon>Gobiaria</taxon>
        <taxon>Gobiiformes</taxon>
        <taxon>Gobioidei</taxon>
        <taxon>Gobiidae</taxon>
        <taxon>Gobionellinae</taxon>
        <taxon>Mugilogobius</taxon>
    </lineage>
</organism>
<gene>
    <name evidence="2" type="ORF">WMY93_019507</name>
</gene>
<protein>
    <recommendedName>
        <fullName evidence="4">Protein tyrosine phosphatase non-receptor type 12</fullName>
    </recommendedName>
</protein>
<comment type="caution">
    <text evidence="2">The sequence shown here is derived from an EMBL/GenBank/DDBJ whole genome shotgun (WGS) entry which is preliminary data.</text>
</comment>